<organism evidence="1 2">
    <name type="scientific">Rhabditophanes sp. KR3021</name>
    <dbReference type="NCBI Taxonomy" id="114890"/>
    <lineage>
        <taxon>Eukaryota</taxon>
        <taxon>Metazoa</taxon>
        <taxon>Ecdysozoa</taxon>
        <taxon>Nematoda</taxon>
        <taxon>Chromadorea</taxon>
        <taxon>Rhabditida</taxon>
        <taxon>Tylenchina</taxon>
        <taxon>Panagrolaimomorpha</taxon>
        <taxon>Strongyloidoidea</taxon>
        <taxon>Alloionematidae</taxon>
        <taxon>Rhabditophanes</taxon>
    </lineage>
</organism>
<reference evidence="2" key="1">
    <citation type="submission" date="2016-11" db="UniProtKB">
        <authorList>
            <consortium name="WormBaseParasite"/>
        </authorList>
    </citation>
    <scope>IDENTIFICATION</scope>
    <source>
        <strain evidence="2">KR3021</strain>
    </source>
</reference>
<accession>A0AC35UG23</accession>
<dbReference type="WBParaSite" id="RSKR_0001143900.1">
    <property type="protein sequence ID" value="RSKR_0001143900.1"/>
    <property type="gene ID" value="RSKR_0001143900"/>
</dbReference>
<protein>
    <submittedName>
        <fullName evidence="2">Protein kinase domain-containing protein</fullName>
    </submittedName>
</protein>
<name>A0AC35UG23_9BILA</name>
<sequence>MVQVNSLITIERIVGAVSQYVNVEQNEEPLDGVDALLFWINKICCIIRDHVESQNIPLNSKNESATIPEIEDLYEEFSDGTCIATVVHFYRPEELDFGSIIFNDFNTDAESYFNIQLLRNFCETLPKNIFHFEIEDLLYLHESFQPNLNVFLAELFNILENPAIVSPPPSVTETPVRRRFTDVVQPIPDLRGNLNHNPVQRLNNRAYANVQKAIKHMPREARANSMISADSLAFPPNNDIHQLYRQTLPPGALTTNFSTMQQQSPLKDQASGFSEDPNNSLENSLSTQSGNMSRSANIRLALEEKRRDFDKKKIMQCNAMEAKSLSTGKEAFFKLNSKNNFKEPTTGSVQRARTVSEMGSVMNHQQSSPMHILNNNGNQRIMSQAPASGESETIRQLQEQLRNVQLQLNQATMQQTNDVNIHPNTLPRNLSQPSIHNDIYHQNFQNNPYGTTQRPIHANQFGMINPYSSQGQLSQQDPRTQLPTYASPFNGPRNSFDPNSMYQQQHGYPIQMNGSASQYYLNQSGYQPFQAPPMDINAMQQQMYQNNFNANNGMQMTNEDITSPNSFRLHNPNAAGSRLDPSLELSRNLTNWGISYKNEQKPKRRQWANQNRPAGTFTKSEHDITNIVDSEDTNFISNDGNENSQSKGDLNENLINQQYQSPPRDPMASIDRSNIEMNKKQQNEEEQVPDNSGYVEDLVDDKDSNEITDSMKAKRDAFIKAQMKRKEKASEKAEEIDAKLEEKRQKELVKQELAEQRKAEAEIRRQKALENYKRRKAEKESSEMGRSLTGSMSARSGLTSSQSSLHRGKSQPPLNRPQSQSVLDNGSSTVQRKGSKNHLVMDENGQQKIFVASIQEPTLKLFGKKAPKSNRGLIVNSLNFSVFPGAVWNEQKSKVQAALAQSDAKHFLVLFRDQKCQYRGLYTWDESSDTVYRLGIERERLLYMKHVISALEYLHLKKIIHRDIAARNCLINSEGICKISDFGLSISIGDTPKICKNEMLPIR</sequence>
<evidence type="ECO:0000313" key="1">
    <source>
        <dbReference type="Proteomes" id="UP000095286"/>
    </source>
</evidence>
<dbReference type="Proteomes" id="UP000095286">
    <property type="component" value="Unplaced"/>
</dbReference>
<proteinExistence type="predicted"/>
<evidence type="ECO:0000313" key="2">
    <source>
        <dbReference type="WBParaSite" id="RSKR_0001143900.1"/>
    </source>
</evidence>